<dbReference type="PANTHER" id="PTHR44591">
    <property type="entry name" value="STRESS RESPONSE REGULATOR PROTEIN 1"/>
    <property type="match status" value="1"/>
</dbReference>
<dbReference type="InterPro" id="IPR001789">
    <property type="entry name" value="Sig_transdc_resp-reg_receiver"/>
</dbReference>
<organism evidence="4 5">
    <name type="scientific">Pseudoxanthomonas japonensis</name>
    <dbReference type="NCBI Taxonomy" id="69284"/>
    <lineage>
        <taxon>Bacteria</taxon>
        <taxon>Pseudomonadati</taxon>
        <taxon>Pseudomonadota</taxon>
        <taxon>Gammaproteobacteria</taxon>
        <taxon>Lysobacterales</taxon>
        <taxon>Lysobacteraceae</taxon>
        <taxon>Pseudoxanthomonas</taxon>
    </lineage>
</organism>
<dbReference type="InterPro" id="IPR050595">
    <property type="entry name" value="Bact_response_regulator"/>
</dbReference>
<dbReference type="Pfam" id="PF00072">
    <property type="entry name" value="Response_reg"/>
    <property type="match status" value="1"/>
</dbReference>
<dbReference type="Gene3D" id="3.40.50.2300">
    <property type="match status" value="1"/>
</dbReference>
<keyword evidence="1 2" id="KW-0597">Phosphoprotein</keyword>
<evidence type="ECO:0000256" key="2">
    <source>
        <dbReference type="PROSITE-ProRule" id="PRU00169"/>
    </source>
</evidence>
<dbReference type="SMART" id="SM00448">
    <property type="entry name" value="REC"/>
    <property type="match status" value="1"/>
</dbReference>
<keyword evidence="5" id="KW-1185">Reference proteome</keyword>
<dbReference type="Proteomes" id="UP000781710">
    <property type="component" value="Unassembled WGS sequence"/>
</dbReference>
<evidence type="ECO:0000259" key="3">
    <source>
        <dbReference type="PROSITE" id="PS50110"/>
    </source>
</evidence>
<reference evidence="4 5" key="1">
    <citation type="submission" date="2017-10" db="EMBL/GenBank/DDBJ databases">
        <title>Whole genome sequencing of members of genus Pseudoxanthomonas.</title>
        <authorList>
            <person name="Kumar S."/>
            <person name="Bansal K."/>
            <person name="Kaur A."/>
            <person name="Patil P."/>
            <person name="Sharma S."/>
            <person name="Patil P.B."/>
        </authorList>
    </citation>
    <scope>NUCLEOTIDE SEQUENCE [LARGE SCALE GENOMIC DNA]</scope>
    <source>
        <strain evidence="4 5">DSM 17109</strain>
    </source>
</reference>
<evidence type="ECO:0000313" key="4">
    <source>
        <dbReference type="EMBL" id="KAF1725463.1"/>
    </source>
</evidence>
<name>A0ABQ6ZHR0_9GAMM</name>
<protein>
    <recommendedName>
        <fullName evidence="3">Response regulatory domain-containing protein</fullName>
    </recommendedName>
</protein>
<comment type="caution">
    <text evidence="4">The sequence shown here is derived from an EMBL/GenBank/DDBJ whole genome shotgun (WGS) entry which is preliminary data.</text>
</comment>
<dbReference type="PANTHER" id="PTHR44591:SF3">
    <property type="entry name" value="RESPONSE REGULATORY DOMAIN-CONTAINING PROTEIN"/>
    <property type="match status" value="1"/>
</dbReference>
<dbReference type="RefSeq" id="WP_162337449.1">
    <property type="nucleotide sequence ID" value="NZ_BOUK01000020.1"/>
</dbReference>
<dbReference type="SUPFAM" id="SSF52172">
    <property type="entry name" value="CheY-like"/>
    <property type="match status" value="1"/>
</dbReference>
<proteinExistence type="predicted"/>
<accession>A0ABQ6ZHR0</accession>
<evidence type="ECO:0000256" key="1">
    <source>
        <dbReference type="ARBA" id="ARBA00022553"/>
    </source>
</evidence>
<sequence length="115" mass="12481">MTELSILYVDDDDRHRTMVAEALELAGHRVTQASCGTTARALLQQQVYDCVVTDYDMPGVTGAAVVSEARRLQPAVTVCVVSGHAREHMSDLPTGTLLMTKPFSVPLLLDVLSPR</sequence>
<dbReference type="PROSITE" id="PS50110">
    <property type="entry name" value="RESPONSE_REGULATORY"/>
    <property type="match status" value="1"/>
</dbReference>
<gene>
    <name evidence="4" type="ORF">CSC78_08325</name>
</gene>
<feature type="domain" description="Response regulatory" evidence="3">
    <location>
        <begin position="5"/>
        <end position="115"/>
    </location>
</feature>
<evidence type="ECO:0000313" key="5">
    <source>
        <dbReference type="Proteomes" id="UP000781710"/>
    </source>
</evidence>
<dbReference type="InterPro" id="IPR011006">
    <property type="entry name" value="CheY-like_superfamily"/>
</dbReference>
<dbReference type="CDD" id="cd00156">
    <property type="entry name" value="REC"/>
    <property type="match status" value="1"/>
</dbReference>
<feature type="modified residue" description="4-aspartylphosphate" evidence="2">
    <location>
        <position position="54"/>
    </location>
</feature>
<dbReference type="EMBL" id="PDWW01000009">
    <property type="protein sequence ID" value="KAF1725463.1"/>
    <property type="molecule type" value="Genomic_DNA"/>
</dbReference>